<comment type="caution">
    <text evidence="1">The sequence shown here is derived from an EMBL/GenBank/DDBJ whole genome shotgun (WGS) entry which is preliminary data.</text>
</comment>
<gene>
    <name evidence="1" type="ORF">BDR25DRAFT_361809</name>
</gene>
<dbReference type="EMBL" id="MU003538">
    <property type="protein sequence ID" value="KAF2464305.1"/>
    <property type="molecule type" value="Genomic_DNA"/>
</dbReference>
<evidence type="ECO:0000313" key="2">
    <source>
        <dbReference type="Proteomes" id="UP000799755"/>
    </source>
</evidence>
<reference evidence="1" key="1">
    <citation type="journal article" date="2020" name="Stud. Mycol.">
        <title>101 Dothideomycetes genomes: a test case for predicting lifestyles and emergence of pathogens.</title>
        <authorList>
            <person name="Haridas S."/>
            <person name="Albert R."/>
            <person name="Binder M."/>
            <person name="Bloem J."/>
            <person name="Labutti K."/>
            <person name="Salamov A."/>
            <person name="Andreopoulos B."/>
            <person name="Baker S."/>
            <person name="Barry K."/>
            <person name="Bills G."/>
            <person name="Bluhm B."/>
            <person name="Cannon C."/>
            <person name="Castanera R."/>
            <person name="Culley D."/>
            <person name="Daum C."/>
            <person name="Ezra D."/>
            <person name="Gonzalez J."/>
            <person name="Henrissat B."/>
            <person name="Kuo A."/>
            <person name="Liang C."/>
            <person name="Lipzen A."/>
            <person name="Lutzoni F."/>
            <person name="Magnuson J."/>
            <person name="Mondo S."/>
            <person name="Nolan M."/>
            <person name="Ohm R."/>
            <person name="Pangilinan J."/>
            <person name="Park H.-J."/>
            <person name="Ramirez L."/>
            <person name="Alfaro M."/>
            <person name="Sun H."/>
            <person name="Tritt A."/>
            <person name="Yoshinaga Y."/>
            <person name="Zwiers L.-H."/>
            <person name="Turgeon B."/>
            <person name="Goodwin S."/>
            <person name="Spatafora J."/>
            <person name="Crous P."/>
            <person name="Grigoriev I."/>
        </authorList>
    </citation>
    <scope>NUCLEOTIDE SEQUENCE</scope>
    <source>
        <strain evidence="1">ATCC 200398</strain>
    </source>
</reference>
<protein>
    <submittedName>
        <fullName evidence="1">Uncharacterized protein</fullName>
    </submittedName>
</protein>
<sequence>MSKNRSKSCGIRPKRTEMDIELLVESNQKHRIKGKNVHSSSGITLPLNWFTHGAIRGRDIVSWEGYVAIGERLTLVLKLTLCSWLLEPTKCLPFAVSVIPIQHLIFFTSFCQVAFKIPSPARRRTTQYFCFITLGTITNVIPTDAHNVASVTLPITILIAIGTITNVIPTNAHNVASVTLPITILIRQGDIVFILNKLTTFWQTSTSMAATTPVPLSTLLSLETCYIFLLLFVLLSLTSLPQMQRAYHITFERMQIGSCLDPLDSQLPSLTVVSISYRPSFWFLQANIPFHISLWLHIHRVQVIALQLTTTALRLGFPCKNTTQTSFLRFSTSALSSRCPLATMPVLTASPQSSPRDYNRRYRQLNAGAAALNFLDCTCLFSSVLIVAAGKRIGLDYRFPLEIIWCATDPMAWGVNITFAIRVTNREGKIWNAKNSGWICIRAGCGICGWDMKNGGAGLRRGDRSVEA</sequence>
<keyword evidence="2" id="KW-1185">Reference proteome</keyword>
<organism evidence="1 2">
    <name type="scientific">Lindgomyces ingoldianus</name>
    <dbReference type="NCBI Taxonomy" id="673940"/>
    <lineage>
        <taxon>Eukaryota</taxon>
        <taxon>Fungi</taxon>
        <taxon>Dikarya</taxon>
        <taxon>Ascomycota</taxon>
        <taxon>Pezizomycotina</taxon>
        <taxon>Dothideomycetes</taxon>
        <taxon>Pleosporomycetidae</taxon>
        <taxon>Pleosporales</taxon>
        <taxon>Lindgomycetaceae</taxon>
        <taxon>Lindgomyces</taxon>
    </lineage>
</organism>
<accession>A0ACB6QCT5</accession>
<name>A0ACB6QCT5_9PLEO</name>
<evidence type="ECO:0000313" key="1">
    <source>
        <dbReference type="EMBL" id="KAF2464305.1"/>
    </source>
</evidence>
<proteinExistence type="predicted"/>
<dbReference type="Proteomes" id="UP000799755">
    <property type="component" value="Unassembled WGS sequence"/>
</dbReference>